<dbReference type="Gene3D" id="1.10.20.10">
    <property type="entry name" value="Histone, subunit A"/>
    <property type="match status" value="1"/>
</dbReference>
<gene>
    <name evidence="5" type="ORF">CspeluHIS016_0308750</name>
</gene>
<evidence type="ECO:0000256" key="1">
    <source>
        <dbReference type="ARBA" id="ARBA00004123"/>
    </source>
</evidence>
<dbReference type="InterPro" id="IPR003958">
    <property type="entry name" value="CBFA_NFYB_domain"/>
</dbReference>
<dbReference type="GO" id="GO:0008623">
    <property type="term" value="C:CHRAC"/>
    <property type="evidence" value="ECO:0007669"/>
    <property type="project" value="TreeGrafter"/>
</dbReference>
<feature type="domain" description="Transcription factor CBF/NF-Y/archaeal histone" evidence="4">
    <location>
        <begin position="50"/>
        <end position="112"/>
    </location>
</feature>
<dbReference type="PANTHER" id="PTHR10252:SF54">
    <property type="entry name" value="CHROMATIN ACCESSIBILITY COMPLEX PROTEIN 1"/>
    <property type="match status" value="1"/>
</dbReference>
<comment type="caution">
    <text evidence="5">The sequence shown here is derived from an EMBL/GenBank/DDBJ whole genome shotgun (WGS) entry which is preliminary data.</text>
</comment>
<dbReference type="InterPro" id="IPR009072">
    <property type="entry name" value="Histone-fold"/>
</dbReference>
<dbReference type="Pfam" id="PF00808">
    <property type="entry name" value="CBFD_NFYB_HMF"/>
    <property type="match status" value="1"/>
</dbReference>
<dbReference type="FunFam" id="1.10.20.10:FF:000137">
    <property type="entry name" value="DNA polymerase epsilon p12 subunit"/>
    <property type="match status" value="1"/>
</dbReference>
<evidence type="ECO:0000259" key="4">
    <source>
        <dbReference type="Pfam" id="PF00808"/>
    </source>
</evidence>
<dbReference type="AlphaFoldDB" id="A0AAD3YBG9"/>
<evidence type="ECO:0000313" key="5">
    <source>
        <dbReference type="EMBL" id="GMK57035.1"/>
    </source>
</evidence>
<dbReference type="PANTHER" id="PTHR10252">
    <property type="entry name" value="HISTONE-LIKE TRANSCRIPTION FACTOR CCAAT-RELATED"/>
    <property type="match status" value="1"/>
</dbReference>
<dbReference type="GO" id="GO:0006261">
    <property type="term" value="P:DNA-templated DNA replication"/>
    <property type="evidence" value="ECO:0007669"/>
    <property type="project" value="TreeGrafter"/>
</dbReference>
<dbReference type="SUPFAM" id="SSF47113">
    <property type="entry name" value="Histone-fold"/>
    <property type="match status" value="1"/>
</dbReference>
<keyword evidence="2" id="KW-0539">Nucleus</keyword>
<feature type="compositionally biased region" description="Low complexity" evidence="3">
    <location>
        <begin position="239"/>
        <end position="252"/>
    </location>
</feature>
<evidence type="ECO:0000313" key="6">
    <source>
        <dbReference type="Proteomes" id="UP001222932"/>
    </source>
</evidence>
<reference evidence="5" key="1">
    <citation type="journal article" date="2023" name="BMC Genomics">
        <title>Chromosome-level genome assemblies of Cutaneotrichosporon spp. (Trichosporonales, Basidiomycota) reveal imbalanced evolution between nucleotide sequences and chromosome synteny.</title>
        <authorList>
            <person name="Kobayashi Y."/>
            <person name="Kayamori A."/>
            <person name="Aoki K."/>
            <person name="Shiwa Y."/>
            <person name="Matsutani M."/>
            <person name="Fujita N."/>
            <person name="Sugita T."/>
            <person name="Iwasaki W."/>
            <person name="Tanaka N."/>
            <person name="Takashima M."/>
        </authorList>
    </citation>
    <scope>NUCLEOTIDE SEQUENCE</scope>
    <source>
        <strain evidence="5">HIS016</strain>
    </source>
</reference>
<dbReference type="Proteomes" id="UP001222932">
    <property type="component" value="Unassembled WGS sequence"/>
</dbReference>
<feature type="region of interest" description="Disordered" evidence="3">
    <location>
        <begin position="1"/>
        <end position="22"/>
    </location>
</feature>
<name>A0AAD3YBG9_9TREE</name>
<feature type="region of interest" description="Disordered" evidence="3">
    <location>
        <begin position="142"/>
        <end position="258"/>
    </location>
</feature>
<dbReference type="GO" id="GO:0046982">
    <property type="term" value="F:protein heterodimerization activity"/>
    <property type="evidence" value="ECO:0007669"/>
    <property type="project" value="InterPro"/>
</dbReference>
<dbReference type="CDD" id="cd23645">
    <property type="entry name" value="HFD_Dpb3-like"/>
    <property type="match status" value="1"/>
</dbReference>
<comment type="subcellular location">
    <subcellularLocation>
        <location evidence="1">Nucleus</location>
    </subcellularLocation>
</comment>
<organism evidence="5 6">
    <name type="scientific">Cutaneotrichosporon spelunceum</name>
    <dbReference type="NCBI Taxonomy" id="1672016"/>
    <lineage>
        <taxon>Eukaryota</taxon>
        <taxon>Fungi</taxon>
        <taxon>Dikarya</taxon>
        <taxon>Basidiomycota</taxon>
        <taxon>Agaricomycotina</taxon>
        <taxon>Tremellomycetes</taxon>
        <taxon>Trichosporonales</taxon>
        <taxon>Trichosporonaceae</taxon>
        <taxon>Cutaneotrichosporon</taxon>
    </lineage>
</organism>
<dbReference type="InterPro" id="IPR050568">
    <property type="entry name" value="Transcr_DNA_Rep_Reg"/>
</dbReference>
<feature type="compositionally biased region" description="Basic and acidic residues" evidence="3">
    <location>
        <begin position="142"/>
        <end position="160"/>
    </location>
</feature>
<protein>
    <recommendedName>
        <fullName evidence="4">Transcription factor CBF/NF-Y/archaeal histone domain-containing protein</fullName>
    </recommendedName>
</protein>
<dbReference type="EMBL" id="BTCM01000003">
    <property type="protein sequence ID" value="GMK57035.1"/>
    <property type="molecule type" value="Genomic_DNA"/>
</dbReference>
<proteinExistence type="predicted"/>
<feature type="compositionally biased region" description="Basic and acidic residues" evidence="3">
    <location>
        <begin position="1"/>
        <end position="19"/>
    </location>
</feature>
<feature type="compositionally biased region" description="Pro residues" evidence="3">
    <location>
        <begin position="212"/>
        <end position="223"/>
    </location>
</feature>
<sequence>MQVDYEHDHPPAEPLHSEDDAADVDAPVKKKRIIKSRQSLAEKEVGTTIFPMARVKRIIKSDKDLDMMSAEATFLISVATEYFVKHFMEEGYTKARLEKRRIINYKDMATVVSRSEEFDFLKDVIPMPVPMSEALERRKAKLAADESAMMHDDDRPRDPSEPAGVVGDSLDLSNAPEDLPPLALSTNPLFPNAIVKRPPNTHARSAVAQPQKPAPPPPAPAPPRVHTGKNAPTTPHALATRSSRRSMNAAAAEPMQID</sequence>
<keyword evidence="6" id="KW-1185">Reference proteome</keyword>
<reference evidence="5" key="2">
    <citation type="submission" date="2023-06" db="EMBL/GenBank/DDBJ databases">
        <authorList>
            <person name="Kobayashi Y."/>
            <person name="Kayamori A."/>
            <person name="Aoki K."/>
            <person name="Shiwa Y."/>
            <person name="Fujita N."/>
            <person name="Sugita T."/>
            <person name="Iwasaki W."/>
            <person name="Tanaka N."/>
            <person name="Takashima M."/>
        </authorList>
    </citation>
    <scope>NUCLEOTIDE SEQUENCE</scope>
    <source>
        <strain evidence="5">HIS016</strain>
    </source>
</reference>
<evidence type="ECO:0000256" key="2">
    <source>
        <dbReference type="ARBA" id="ARBA00023242"/>
    </source>
</evidence>
<accession>A0AAD3YBG9</accession>
<evidence type="ECO:0000256" key="3">
    <source>
        <dbReference type="SAM" id="MobiDB-lite"/>
    </source>
</evidence>